<dbReference type="KEGG" id="vcop:MM50RIKEN_07690"/>
<dbReference type="RefSeq" id="WP_021859124.1">
    <property type="nucleotide sequence ID" value="NZ_AP023418.1"/>
</dbReference>
<evidence type="ECO:0000313" key="2">
    <source>
        <dbReference type="Proteomes" id="UP000681035"/>
    </source>
</evidence>
<sequence length="89" mass="10522">MHPQFAELTPRWFKRAFVYTGSIGDFRYRFDMGKEKGILHTAVYSVYCYEVAQDRQERDFPWDEAGVEELKQWLQAKYDQFSAGKGLAD</sequence>
<name>A0A810Q5P6_9FIRM</name>
<dbReference type="Proteomes" id="UP000681035">
    <property type="component" value="Chromosome"/>
</dbReference>
<keyword evidence="2" id="KW-1185">Reference proteome</keyword>
<reference evidence="1" key="1">
    <citation type="submission" date="2020-09" db="EMBL/GenBank/DDBJ databases">
        <title>New species isolated from human feces.</title>
        <authorList>
            <person name="Kitahara M."/>
            <person name="Shigeno Y."/>
            <person name="Shime M."/>
            <person name="Matsumoto Y."/>
            <person name="Nakamura S."/>
            <person name="Motooka D."/>
            <person name="Fukuoka S."/>
            <person name="Nishikawa H."/>
            <person name="Benno Y."/>
        </authorList>
    </citation>
    <scope>NUCLEOTIDE SEQUENCE</scope>
    <source>
        <strain evidence="1">MM50</strain>
    </source>
</reference>
<dbReference type="AlphaFoldDB" id="A0A810Q5P6"/>
<dbReference type="EMBL" id="AP023418">
    <property type="protein sequence ID" value="BCK81006.1"/>
    <property type="molecule type" value="Genomic_DNA"/>
</dbReference>
<protein>
    <submittedName>
        <fullName evidence="1">Uncharacterized protein</fullName>
    </submittedName>
</protein>
<evidence type="ECO:0000313" key="1">
    <source>
        <dbReference type="EMBL" id="BCK81006.1"/>
    </source>
</evidence>
<accession>A0A810Q5P6</accession>
<gene>
    <name evidence="1" type="ORF">MM50RIKEN_07690</name>
</gene>
<proteinExistence type="predicted"/>
<organism evidence="1 2">
    <name type="scientific">Vescimonas coprocola</name>
    <dbReference type="NCBI Taxonomy" id="2714355"/>
    <lineage>
        <taxon>Bacteria</taxon>
        <taxon>Bacillati</taxon>
        <taxon>Bacillota</taxon>
        <taxon>Clostridia</taxon>
        <taxon>Eubacteriales</taxon>
        <taxon>Oscillospiraceae</taxon>
        <taxon>Vescimonas</taxon>
    </lineage>
</organism>